<dbReference type="EMBL" id="ASWO01000001">
    <property type="protein sequence ID" value="EOT87453.1"/>
    <property type="molecule type" value="Genomic_DNA"/>
</dbReference>
<dbReference type="OrthoDB" id="4376109at2"/>
<accession>S0LAI2</accession>
<dbReference type="Pfam" id="PF18885">
    <property type="entry name" value="DUF5648"/>
    <property type="match status" value="1"/>
</dbReference>
<proteinExistence type="predicted"/>
<dbReference type="InterPro" id="IPR043708">
    <property type="entry name" value="DUF5648"/>
</dbReference>
<organism evidence="3 4">
    <name type="scientific">Enterococcus sulfureus ATCC 49903</name>
    <dbReference type="NCBI Taxonomy" id="1140003"/>
    <lineage>
        <taxon>Bacteria</taxon>
        <taxon>Bacillati</taxon>
        <taxon>Bacillota</taxon>
        <taxon>Bacilli</taxon>
        <taxon>Lactobacillales</taxon>
        <taxon>Enterococcaceae</taxon>
        <taxon>Enterococcus</taxon>
    </lineage>
</organism>
<feature type="chain" id="PRO_5004488441" description="DUF5648 domain-containing protein" evidence="1">
    <location>
        <begin position="23"/>
        <end position="270"/>
    </location>
</feature>
<evidence type="ECO:0000256" key="1">
    <source>
        <dbReference type="SAM" id="SignalP"/>
    </source>
</evidence>
<evidence type="ECO:0000313" key="3">
    <source>
        <dbReference type="EMBL" id="EOT87453.1"/>
    </source>
</evidence>
<dbReference type="eggNOG" id="COG3757">
    <property type="taxonomic scope" value="Bacteria"/>
</dbReference>
<reference evidence="3 4" key="1">
    <citation type="submission" date="2013-03" db="EMBL/GenBank/DDBJ databases">
        <title>The Genome Sequence of Enterococcus sulfureus ATCC_49903 (PacBio/Illumina hybrid assembly).</title>
        <authorList>
            <consortium name="The Broad Institute Genomics Platform"/>
            <consortium name="The Broad Institute Genome Sequencing Center for Infectious Disease"/>
            <person name="Earl A."/>
            <person name="Russ C."/>
            <person name="Gilmore M."/>
            <person name="Surin D."/>
            <person name="Walker B."/>
            <person name="Young S."/>
            <person name="Zeng Q."/>
            <person name="Gargeya S."/>
            <person name="Fitzgerald M."/>
            <person name="Haas B."/>
            <person name="Abouelleil A."/>
            <person name="Allen A.W."/>
            <person name="Alvarado L."/>
            <person name="Arachchi H.M."/>
            <person name="Berlin A.M."/>
            <person name="Chapman S.B."/>
            <person name="Gainer-Dewar J."/>
            <person name="Goldberg J."/>
            <person name="Griggs A."/>
            <person name="Gujja S."/>
            <person name="Hansen M."/>
            <person name="Howarth C."/>
            <person name="Imamovic A."/>
            <person name="Ireland A."/>
            <person name="Larimer J."/>
            <person name="McCowan C."/>
            <person name="Murphy C."/>
            <person name="Pearson M."/>
            <person name="Poon T.W."/>
            <person name="Priest M."/>
            <person name="Roberts A."/>
            <person name="Saif S."/>
            <person name="Shea T."/>
            <person name="Sisk P."/>
            <person name="Sykes S."/>
            <person name="Wortman J."/>
            <person name="Nusbaum C."/>
            <person name="Birren B."/>
        </authorList>
    </citation>
    <scope>NUCLEOTIDE SEQUENCE [LARGE SCALE GENOMIC DNA]</scope>
    <source>
        <strain evidence="3 4">ATCC 49903</strain>
    </source>
</reference>
<dbReference type="PATRIC" id="fig|1140003.3.peg.510"/>
<evidence type="ECO:0000259" key="2">
    <source>
        <dbReference type="Pfam" id="PF18885"/>
    </source>
</evidence>
<gene>
    <name evidence="3" type="ORF">I573_00509</name>
</gene>
<dbReference type="RefSeq" id="WP_016185007.1">
    <property type="nucleotide sequence ID" value="NZ_ASWO01000001.1"/>
</dbReference>
<name>S0LAI2_9ENTE</name>
<feature type="domain" description="DUF5648" evidence="2">
    <location>
        <begin position="27"/>
        <end position="157"/>
    </location>
</feature>
<protein>
    <recommendedName>
        <fullName evidence="2">DUF5648 domain-containing protein</fullName>
    </recommendedName>
</protein>
<keyword evidence="1" id="KW-0732">Signal</keyword>
<dbReference type="AlphaFoldDB" id="S0LAI2"/>
<feature type="signal peptide" evidence="1">
    <location>
        <begin position="1"/>
        <end position="22"/>
    </location>
</feature>
<dbReference type="STRING" id="1140003.OMY_00516"/>
<sequence>MKKWVLGLSILAGLCISTQVLADESSKMYRLYNPNSGEHFYTASNAEQKKLIQLGWYNEGIGWYAPREGIPVYRLYNPNNGDHHYTMSAAEKNMLTNLGWHYEGIGWNSDTNKQVPLYRVYNPNNKGAGSHHYTTKVNESQKLIDLGWKNEGIGWYGVQSSIPVKDDKTKELIETFKGDYYTSTQTTPEFSIDDNYFIDHSTNKRYLIKTLTILQDIYPKLYIVWDVDAFSYEYGILPPGPQPFSFDLVKALGETNYSLQDSNWNLYSRR</sequence>
<evidence type="ECO:0000313" key="4">
    <source>
        <dbReference type="Proteomes" id="UP000015961"/>
    </source>
</evidence>
<keyword evidence="4" id="KW-1185">Reference proteome</keyword>
<dbReference type="Proteomes" id="UP000015961">
    <property type="component" value="Unassembled WGS sequence"/>
</dbReference>
<comment type="caution">
    <text evidence="3">The sequence shown here is derived from an EMBL/GenBank/DDBJ whole genome shotgun (WGS) entry which is preliminary data.</text>
</comment>